<evidence type="ECO:0000313" key="1">
    <source>
        <dbReference type="EMBL" id="ANC50464.1"/>
    </source>
</evidence>
<dbReference type="RefSeq" id="WP_082863799.1">
    <property type="nucleotide sequence ID" value="NZ_CP011310.1"/>
</dbReference>
<reference evidence="2" key="2">
    <citation type="submission" date="2015-04" db="EMBL/GenBank/DDBJ databases">
        <title>The complete genome sequence of Erythrobacter sp. s21-N3.</title>
        <authorList>
            <person name="Zhuang L."/>
            <person name="Liu Y."/>
            <person name="Shao Z."/>
        </authorList>
    </citation>
    <scope>NUCLEOTIDE SEQUENCE [LARGE SCALE GENOMIC DNA]</scope>
    <source>
        <strain evidence="2">s21-N3</strain>
    </source>
</reference>
<sequence length="168" mass="18139">MMRKLLVLISLIALIFGAWYLASPWFAMNGLAEAAQDTAALEDKVDFPALRASTSEQITEAARRGSGQGGLLARLPDVVTERIGREALDRALTPETVGRMVASGTLAADFLPEQLRGQEISWEVEREGFDSFRAIGTFEDGTAGPTLIFARDGLAWKLTGFELPGPAL</sequence>
<dbReference type="AlphaFoldDB" id="A0A161IGE9"/>
<gene>
    <name evidence="1" type="ORF">CP97_14778</name>
</gene>
<keyword evidence="2" id="KW-1185">Reference proteome</keyword>
<dbReference type="STRING" id="1648404.CP97_14778"/>
<reference evidence="1 2" key="1">
    <citation type="journal article" date="2015" name="Int. J. Syst. Evol. Microbiol.">
        <title>Erythrobacter atlanticus sp. nov., a bacterium from ocean sediment able to degrade polycyclic aromatic hydrocarbons.</title>
        <authorList>
            <person name="Zhuang L."/>
            <person name="Liu Y."/>
            <person name="Wang L."/>
            <person name="Wang W."/>
            <person name="Shao Z."/>
        </authorList>
    </citation>
    <scope>NUCLEOTIDE SEQUENCE [LARGE SCALE GENOMIC DNA]</scope>
    <source>
        <strain evidence="2">s21-N3</strain>
    </source>
</reference>
<accession>A0A161IGE9</accession>
<dbReference type="Proteomes" id="UP000059113">
    <property type="component" value="Chromosome"/>
</dbReference>
<protein>
    <recommendedName>
        <fullName evidence="3">DUF2939 domain-containing protein</fullName>
    </recommendedName>
</protein>
<proteinExistence type="predicted"/>
<dbReference type="OrthoDB" id="7406839at2"/>
<dbReference type="InterPro" id="IPR021330">
    <property type="entry name" value="DUF2939"/>
</dbReference>
<dbReference type="EMBL" id="CP011310">
    <property type="protein sequence ID" value="ANC50464.1"/>
    <property type="molecule type" value="Genomic_DNA"/>
</dbReference>
<dbReference type="Pfam" id="PF11159">
    <property type="entry name" value="DUF2939"/>
    <property type="match status" value="1"/>
</dbReference>
<evidence type="ECO:0008006" key="3">
    <source>
        <dbReference type="Google" id="ProtNLM"/>
    </source>
</evidence>
<organism evidence="1 2">
    <name type="scientific">Aurantiacibacter atlanticus</name>
    <dbReference type="NCBI Taxonomy" id="1648404"/>
    <lineage>
        <taxon>Bacteria</taxon>
        <taxon>Pseudomonadati</taxon>
        <taxon>Pseudomonadota</taxon>
        <taxon>Alphaproteobacteria</taxon>
        <taxon>Sphingomonadales</taxon>
        <taxon>Erythrobacteraceae</taxon>
        <taxon>Aurantiacibacter</taxon>
    </lineage>
</organism>
<evidence type="ECO:0000313" key="2">
    <source>
        <dbReference type="Proteomes" id="UP000059113"/>
    </source>
</evidence>
<name>A0A161IGE9_9SPHN</name>
<dbReference type="KEGG" id="ery:CP97_14778"/>